<accession>A0A4Y2HCL3</accession>
<reference evidence="1 2" key="1">
    <citation type="journal article" date="2019" name="Sci. Rep.">
        <title>Orb-weaving spider Araneus ventricosus genome elucidates the spidroin gene catalogue.</title>
        <authorList>
            <person name="Kono N."/>
            <person name="Nakamura H."/>
            <person name="Ohtoshi R."/>
            <person name="Moran D.A.P."/>
            <person name="Shinohara A."/>
            <person name="Yoshida Y."/>
            <person name="Fujiwara M."/>
            <person name="Mori M."/>
            <person name="Tomita M."/>
            <person name="Arakawa K."/>
        </authorList>
    </citation>
    <scope>NUCLEOTIDE SEQUENCE [LARGE SCALE GENOMIC DNA]</scope>
</reference>
<protein>
    <submittedName>
        <fullName evidence="1">Uncharacterized protein</fullName>
    </submittedName>
</protein>
<comment type="caution">
    <text evidence="1">The sequence shown here is derived from an EMBL/GenBank/DDBJ whole genome shotgun (WGS) entry which is preliminary data.</text>
</comment>
<name>A0A4Y2HCL3_ARAVE</name>
<organism evidence="1 2">
    <name type="scientific">Araneus ventricosus</name>
    <name type="common">Orbweaver spider</name>
    <name type="synonym">Epeira ventricosa</name>
    <dbReference type="NCBI Taxonomy" id="182803"/>
    <lineage>
        <taxon>Eukaryota</taxon>
        <taxon>Metazoa</taxon>
        <taxon>Ecdysozoa</taxon>
        <taxon>Arthropoda</taxon>
        <taxon>Chelicerata</taxon>
        <taxon>Arachnida</taxon>
        <taxon>Araneae</taxon>
        <taxon>Araneomorphae</taxon>
        <taxon>Entelegynae</taxon>
        <taxon>Araneoidea</taxon>
        <taxon>Araneidae</taxon>
        <taxon>Araneus</taxon>
    </lineage>
</organism>
<sequence>MGAIDQEPQSEFAVAWPQSFMFTRMLAGRVMFRGLIKMHLNQTEIFIPNLIYVLSIIVKLNLPKQSPYTASVYVPCEPDQSAKMILNNSEFTMVTLDFDHPTS</sequence>
<dbReference type="EMBL" id="BGPR01001848">
    <property type="protein sequence ID" value="GBM63037.1"/>
    <property type="molecule type" value="Genomic_DNA"/>
</dbReference>
<evidence type="ECO:0000313" key="1">
    <source>
        <dbReference type="EMBL" id="GBM63037.1"/>
    </source>
</evidence>
<evidence type="ECO:0000313" key="2">
    <source>
        <dbReference type="Proteomes" id="UP000499080"/>
    </source>
</evidence>
<proteinExistence type="predicted"/>
<dbReference type="Proteomes" id="UP000499080">
    <property type="component" value="Unassembled WGS sequence"/>
</dbReference>
<dbReference type="AlphaFoldDB" id="A0A4Y2HCL3"/>
<keyword evidence="2" id="KW-1185">Reference proteome</keyword>
<gene>
    <name evidence="1" type="ORF">AVEN_54716_1</name>
</gene>